<dbReference type="PANTHER" id="PTHR33420:SF3">
    <property type="entry name" value="FIMBRIAL SUBUNIT ELFA"/>
    <property type="match status" value="1"/>
</dbReference>
<accession>A0ABU1WBJ5</accession>
<sequence>MQSQHIDNASLQGICSDESSKGIQMSDVANARNQMHRLSRRLDENCRLPTRIHLLILVLASAVSLPAIGASCSTPGGGNYNLPVGARTIGRDVIPGTQAIPKVGGQPSVGYQVSCPGDSTADREAYITFSVQSTPVSGYVDVYPTNIDGLGAKYHFATNSGDGCNIPFDQTIPNSAYTITCQIPRGTTHTWSWGTSVEFIKTGPIAPGPLTSVPAVTMSYALNNQAGSWPLTTMYSGAMTGSVYIASCTTPDIAVDLGTHQSTSFVGIGTKVGTKDFAIAVNSCPPGMNTVKYQLDPAPEISIVNATQAVVGLGSGSTVTGVGVQITDRSNVPMTYGTMRATTGYSKTTGGSFSIPLRASYYQTAAAVNGGPANSAVVFTMSYE</sequence>
<dbReference type="Gene3D" id="2.60.40.1090">
    <property type="entry name" value="Fimbrial-type adhesion domain"/>
    <property type="match status" value="1"/>
</dbReference>
<protein>
    <submittedName>
        <fullName evidence="6">Major type 1 subunit fimbrin (Pilin)</fullName>
    </submittedName>
</protein>
<dbReference type="RefSeq" id="WP_310062281.1">
    <property type="nucleotide sequence ID" value="NZ_JAVDVY010000002.1"/>
</dbReference>
<dbReference type="Pfam" id="PF00419">
    <property type="entry name" value="Fimbrial"/>
    <property type="match status" value="1"/>
</dbReference>
<dbReference type="InterPro" id="IPR008966">
    <property type="entry name" value="Adhesion_dom_sf"/>
</dbReference>
<evidence type="ECO:0000256" key="3">
    <source>
        <dbReference type="ARBA" id="ARBA00022729"/>
    </source>
</evidence>
<organism evidence="6 7">
    <name type="scientific">Lysobacter niastensis</name>
    <dbReference type="NCBI Taxonomy" id="380629"/>
    <lineage>
        <taxon>Bacteria</taxon>
        <taxon>Pseudomonadati</taxon>
        <taxon>Pseudomonadota</taxon>
        <taxon>Gammaproteobacteria</taxon>
        <taxon>Lysobacterales</taxon>
        <taxon>Lysobacteraceae</taxon>
        <taxon>Lysobacter</taxon>
    </lineage>
</organism>
<dbReference type="InterPro" id="IPR000259">
    <property type="entry name" value="Adhesion_dom_fimbrial"/>
</dbReference>
<comment type="similarity">
    <text evidence="2">Belongs to the fimbrial protein family.</text>
</comment>
<keyword evidence="4" id="KW-0281">Fimbrium</keyword>
<keyword evidence="3" id="KW-0732">Signal</keyword>
<feature type="domain" description="Fimbrial-type adhesion" evidence="5">
    <location>
        <begin position="245"/>
        <end position="383"/>
    </location>
</feature>
<evidence type="ECO:0000259" key="5">
    <source>
        <dbReference type="Pfam" id="PF00419"/>
    </source>
</evidence>
<evidence type="ECO:0000256" key="2">
    <source>
        <dbReference type="ARBA" id="ARBA00006671"/>
    </source>
</evidence>
<evidence type="ECO:0000313" key="6">
    <source>
        <dbReference type="EMBL" id="MDR7135011.1"/>
    </source>
</evidence>
<comment type="subcellular location">
    <subcellularLocation>
        <location evidence="1">Fimbrium</location>
    </subcellularLocation>
</comment>
<evidence type="ECO:0000256" key="1">
    <source>
        <dbReference type="ARBA" id="ARBA00004561"/>
    </source>
</evidence>
<evidence type="ECO:0000313" key="7">
    <source>
        <dbReference type="Proteomes" id="UP001251524"/>
    </source>
</evidence>
<dbReference type="SUPFAM" id="SSF49401">
    <property type="entry name" value="Bacterial adhesins"/>
    <property type="match status" value="1"/>
</dbReference>
<dbReference type="EMBL" id="JAVDVY010000002">
    <property type="protein sequence ID" value="MDR7135011.1"/>
    <property type="molecule type" value="Genomic_DNA"/>
</dbReference>
<evidence type="ECO:0000256" key="4">
    <source>
        <dbReference type="ARBA" id="ARBA00023263"/>
    </source>
</evidence>
<keyword evidence="7" id="KW-1185">Reference proteome</keyword>
<gene>
    <name evidence="6" type="ORF">J2X06_002220</name>
</gene>
<dbReference type="Proteomes" id="UP001251524">
    <property type="component" value="Unassembled WGS sequence"/>
</dbReference>
<dbReference type="PANTHER" id="PTHR33420">
    <property type="entry name" value="FIMBRIAL SUBUNIT ELFA-RELATED"/>
    <property type="match status" value="1"/>
</dbReference>
<reference evidence="6 7" key="1">
    <citation type="submission" date="2023-07" db="EMBL/GenBank/DDBJ databases">
        <title>Sorghum-associated microbial communities from plants grown in Nebraska, USA.</title>
        <authorList>
            <person name="Schachtman D."/>
        </authorList>
    </citation>
    <scope>NUCLEOTIDE SEQUENCE [LARGE SCALE GENOMIC DNA]</scope>
    <source>
        <strain evidence="6 7">BE198</strain>
    </source>
</reference>
<dbReference type="InterPro" id="IPR050263">
    <property type="entry name" value="Bact_Fimbrial_Adh_Pro"/>
</dbReference>
<name>A0ABU1WBJ5_9GAMM</name>
<proteinExistence type="inferred from homology"/>
<dbReference type="Gene3D" id="2.60.40.3310">
    <property type="match status" value="1"/>
</dbReference>
<comment type="caution">
    <text evidence="6">The sequence shown here is derived from an EMBL/GenBank/DDBJ whole genome shotgun (WGS) entry which is preliminary data.</text>
</comment>
<dbReference type="InterPro" id="IPR036937">
    <property type="entry name" value="Adhesion_dom_fimbrial_sf"/>
</dbReference>